<dbReference type="CDD" id="cd14812">
    <property type="entry name" value="bZIP_u3"/>
    <property type="match status" value="1"/>
</dbReference>
<feature type="compositionally biased region" description="Low complexity" evidence="8">
    <location>
        <begin position="399"/>
        <end position="461"/>
    </location>
</feature>
<evidence type="ECO:0000259" key="9">
    <source>
        <dbReference type="PROSITE" id="PS50217"/>
    </source>
</evidence>
<organism evidence="10 11">
    <name type="scientific">Ephemerocybe angulata</name>
    <dbReference type="NCBI Taxonomy" id="980116"/>
    <lineage>
        <taxon>Eukaryota</taxon>
        <taxon>Fungi</taxon>
        <taxon>Dikarya</taxon>
        <taxon>Basidiomycota</taxon>
        <taxon>Agaricomycotina</taxon>
        <taxon>Agaricomycetes</taxon>
        <taxon>Agaricomycetidae</taxon>
        <taxon>Agaricales</taxon>
        <taxon>Agaricineae</taxon>
        <taxon>Psathyrellaceae</taxon>
        <taxon>Ephemerocybe</taxon>
    </lineage>
</organism>
<keyword evidence="4" id="KW-0238">DNA-binding</keyword>
<evidence type="ECO:0000256" key="5">
    <source>
        <dbReference type="ARBA" id="ARBA00023163"/>
    </source>
</evidence>
<dbReference type="InterPro" id="IPR046347">
    <property type="entry name" value="bZIP_sf"/>
</dbReference>
<keyword evidence="6" id="KW-0539">Nucleus</keyword>
<dbReference type="EMBL" id="JAACJK010000163">
    <property type="protein sequence ID" value="KAF5325588.1"/>
    <property type="molecule type" value="Genomic_DNA"/>
</dbReference>
<evidence type="ECO:0000313" key="11">
    <source>
        <dbReference type="Proteomes" id="UP000541558"/>
    </source>
</evidence>
<reference evidence="10 11" key="1">
    <citation type="journal article" date="2020" name="ISME J.">
        <title>Uncovering the hidden diversity of litter-decomposition mechanisms in mushroom-forming fungi.</title>
        <authorList>
            <person name="Floudas D."/>
            <person name="Bentzer J."/>
            <person name="Ahren D."/>
            <person name="Johansson T."/>
            <person name="Persson P."/>
            <person name="Tunlid A."/>
        </authorList>
    </citation>
    <scope>NUCLEOTIDE SEQUENCE [LARGE SCALE GENOMIC DNA]</scope>
    <source>
        <strain evidence="10 11">CBS 175.51</strain>
    </source>
</reference>
<evidence type="ECO:0000256" key="6">
    <source>
        <dbReference type="ARBA" id="ARBA00023242"/>
    </source>
</evidence>
<dbReference type="PROSITE" id="PS50217">
    <property type="entry name" value="BZIP"/>
    <property type="match status" value="1"/>
</dbReference>
<feature type="coiled-coil region" evidence="7">
    <location>
        <begin position="179"/>
        <end position="249"/>
    </location>
</feature>
<feature type="region of interest" description="Disordered" evidence="8">
    <location>
        <begin position="392"/>
        <end position="462"/>
    </location>
</feature>
<keyword evidence="3" id="KW-0805">Transcription regulation</keyword>
<dbReference type="GO" id="GO:0003700">
    <property type="term" value="F:DNA-binding transcription factor activity"/>
    <property type="evidence" value="ECO:0007669"/>
    <property type="project" value="InterPro"/>
</dbReference>
<comment type="subcellular location">
    <subcellularLocation>
        <location evidence="1">Nucleus</location>
    </subcellularLocation>
</comment>
<evidence type="ECO:0000256" key="7">
    <source>
        <dbReference type="SAM" id="Coils"/>
    </source>
</evidence>
<evidence type="ECO:0000256" key="4">
    <source>
        <dbReference type="ARBA" id="ARBA00023125"/>
    </source>
</evidence>
<dbReference type="SMART" id="SM00338">
    <property type="entry name" value="BRLZ"/>
    <property type="match status" value="1"/>
</dbReference>
<protein>
    <recommendedName>
        <fullName evidence="9">BZIP domain-containing protein</fullName>
    </recommendedName>
</protein>
<evidence type="ECO:0000313" key="10">
    <source>
        <dbReference type="EMBL" id="KAF5325588.1"/>
    </source>
</evidence>
<dbReference type="AlphaFoldDB" id="A0A8H5F716"/>
<proteinExistence type="inferred from homology"/>
<dbReference type="GO" id="GO:0003677">
    <property type="term" value="F:DNA binding"/>
    <property type="evidence" value="ECO:0007669"/>
    <property type="project" value="UniProtKB-KW"/>
</dbReference>
<name>A0A8H5F716_9AGAR</name>
<keyword evidence="5" id="KW-0804">Transcription</keyword>
<comment type="similarity">
    <text evidence="2">Belongs to the bZIP family.</text>
</comment>
<gene>
    <name evidence="10" type="ORF">D9611_000299</name>
</gene>
<evidence type="ECO:0000256" key="2">
    <source>
        <dbReference type="ARBA" id="ARBA00007163"/>
    </source>
</evidence>
<keyword evidence="11" id="KW-1185">Reference proteome</keyword>
<dbReference type="PANTHER" id="PTHR47416">
    <property type="entry name" value="BASIC-LEUCINE ZIPPER TRANSCRIPTION FACTOR F-RELATED"/>
    <property type="match status" value="1"/>
</dbReference>
<evidence type="ECO:0000256" key="8">
    <source>
        <dbReference type="SAM" id="MobiDB-lite"/>
    </source>
</evidence>
<feature type="domain" description="BZIP" evidence="9">
    <location>
        <begin position="161"/>
        <end position="203"/>
    </location>
</feature>
<sequence>MAKQPPTLSMSQIIACDAPLLSPVAVGDSWDQGFAASPDNFAYAYFTPLSPASSQDDSPVQASKMLKMRRSPDSSNEPESLCMPTHQVFDLSEPQSADSPASGAAPTPSDAPATAHPADMSGPSTASKRSASPSPGVCKKRATGNERVSSKDFIPPDVTGLSKREARLVKNRAAAFLSRQRKREEFETMEVRVAELEQENARLLALTQSGTRTSHPSPVVPEAALLSEVEQLKAQLAAAKERERELAAKLILSSTQENVTIKQEASESYVPALPSSRAVSVPSANKTAASLGLMVLLCALPSLLASVPMQTGAQTSVSVPSTFASSKYDLSDFMPGNFYSSLMNLDSDNGNAFSPPASLPKKLEFADADSNELGDLNGLDISFDTTATDNGKIRVRIHPSSSASSRAGSPGASSQTSSKPDSSSSSPMDLWSSDSESNFRSSFSSQGSPSIPSLAPSSSDPFLGDYSMSDAFRMSELDDGALSDFGLGSEYSVPDSTGAKRRVRIALKTPPSSSSEGGEWEVEIC</sequence>
<feature type="compositionally biased region" description="Low complexity" evidence="8">
    <location>
        <begin position="96"/>
        <end position="119"/>
    </location>
</feature>
<feature type="compositionally biased region" description="Polar residues" evidence="8">
    <location>
        <begin position="50"/>
        <end position="61"/>
    </location>
</feature>
<dbReference type="InterPro" id="IPR004827">
    <property type="entry name" value="bZIP"/>
</dbReference>
<evidence type="ECO:0000256" key="1">
    <source>
        <dbReference type="ARBA" id="ARBA00004123"/>
    </source>
</evidence>
<comment type="caution">
    <text evidence="10">The sequence shown here is derived from an EMBL/GenBank/DDBJ whole genome shotgun (WGS) entry which is preliminary data.</text>
</comment>
<dbReference type="Pfam" id="PF00170">
    <property type="entry name" value="bZIP_1"/>
    <property type="match status" value="1"/>
</dbReference>
<dbReference type="Gene3D" id="1.20.5.170">
    <property type="match status" value="1"/>
</dbReference>
<keyword evidence="7" id="KW-0175">Coiled coil</keyword>
<feature type="compositionally biased region" description="Polar residues" evidence="8">
    <location>
        <begin position="122"/>
        <end position="133"/>
    </location>
</feature>
<dbReference type="Proteomes" id="UP000541558">
    <property type="component" value="Unassembled WGS sequence"/>
</dbReference>
<evidence type="ECO:0000256" key="3">
    <source>
        <dbReference type="ARBA" id="ARBA00023015"/>
    </source>
</evidence>
<feature type="region of interest" description="Disordered" evidence="8">
    <location>
        <begin position="47"/>
        <end position="158"/>
    </location>
</feature>
<dbReference type="OrthoDB" id="674948at2759"/>
<dbReference type="PANTHER" id="PTHR47416:SF8">
    <property type="entry name" value="BASIC-LEUCINE ZIPPER TRANSCRIPTION FACTOR E-RELATED"/>
    <property type="match status" value="1"/>
</dbReference>
<accession>A0A8H5F716</accession>
<dbReference type="GO" id="GO:0005634">
    <property type="term" value="C:nucleus"/>
    <property type="evidence" value="ECO:0007669"/>
    <property type="project" value="UniProtKB-SubCell"/>
</dbReference>
<dbReference type="SUPFAM" id="SSF57959">
    <property type="entry name" value="Leucine zipper domain"/>
    <property type="match status" value="1"/>
</dbReference>